<evidence type="ECO:0000313" key="2">
    <source>
        <dbReference type="WBParaSite" id="ALUE_0002023501-mRNA-1"/>
    </source>
</evidence>
<name>A0A0M3INA7_ASCLU</name>
<evidence type="ECO:0000313" key="1">
    <source>
        <dbReference type="Proteomes" id="UP000036681"/>
    </source>
</evidence>
<dbReference type="AlphaFoldDB" id="A0A0M3INA7"/>
<keyword evidence="1" id="KW-1185">Reference proteome</keyword>
<protein>
    <submittedName>
        <fullName evidence="2">Uncharacterized protein</fullName>
    </submittedName>
</protein>
<dbReference type="Proteomes" id="UP000036681">
    <property type="component" value="Unplaced"/>
</dbReference>
<dbReference type="WBParaSite" id="ALUE_0002023501-mRNA-1">
    <property type="protein sequence ID" value="ALUE_0002023501-mRNA-1"/>
    <property type="gene ID" value="ALUE_0002023501"/>
</dbReference>
<sequence>MHLPACPIVSTLFLKDKIMEFLVYKDKNCLQTNFPASVAGIADSFDSRKALAHQILFYIFEAKHHQRNLFLLFLQTTGAFEVKMQFKAKKKEDADGDG</sequence>
<proteinExistence type="predicted"/>
<reference evidence="2" key="1">
    <citation type="submission" date="2017-02" db="UniProtKB">
        <authorList>
            <consortium name="WormBaseParasite"/>
        </authorList>
    </citation>
    <scope>IDENTIFICATION</scope>
</reference>
<accession>A0A0M3INA7</accession>
<organism evidence="1 2">
    <name type="scientific">Ascaris lumbricoides</name>
    <name type="common">Giant roundworm</name>
    <dbReference type="NCBI Taxonomy" id="6252"/>
    <lineage>
        <taxon>Eukaryota</taxon>
        <taxon>Metazoa</taxon>
        <taxon>Ecdysozoa</taxon>
        <taxon>Nematoda</taxon>
        <taxon>Chromadorea</taxon>
        <taxon>Rhabditida</taxon>
        <taxon>Spirurina</taxon>
        <taxon>Ascaridomorpha</taxon>
        <taxon>Ascaridoidea</taxon>
        <taxon>Ascarididae</taxon>
        <taxon>Ascaris</taxon>
    </lineage>
</organism>